<proteinExistence type="predicted"/>
<accession>A0A3N5Z8F0</accession>
<dbReference type="GO" id="GO:0000162">
    <property type="term" value="P:L-tryptophan biosynthetic process"/>
    <property type="evidence" value="ECO:0007669"/>
    <property type="project" value="TreeGrafter"/>
</dbReference>
<dbReference type="InterPro" id="IPR006221">
    <property type="entry name" value="TrpG/PapA_dom"/>
</dbReference>
<protein>
    <recommendedName>
        <fullName evidence="1">anthranilate synthase</fullName>
        <ecNumber evidence="1">4.1.3.27</ecNumber>
    </recommendedName>
</protein>
<dbReference type="Gene3D" id="3.40.50.880">
    <property type="match status" value="1"/>
</dbReference>
<evidence type="ECO:0000313" key="7">
    <source>
        <dbReference type="Proteomes" id="UP000275281"/>
    </source>
</evidence>
<dbReference type="PRINTS" id="PR00097">
    <property type="entry name" value="ANTSNTHASEII"/>
</dbReference>
<evidence type="ECO:0000259" key="5">
    <source>
        <dbReference type="Pfam" id="PF00117"/>
    </source>
</evidence>
<dbReference type="InterPro" id="IPR017926">
    <property type="entry name" value="GATASE"/>
</dbReference>
<dbReference type="GO" id="GO:0005829">
    <property type="term" value="C:cytosol"/>
    <property type="evidence" value="ECO:0007669"/>
    <property type="project" value="TreeGrafter"/>
</dbReference>
<dbReference type="InterPro" id="IPR050472">
    <property type="entry name" value="Anth_synth/Amidotransfase"/>
</dbReference>
<organism evidence="6 7">
    <name type="scientific">Alteromonas sediminis</name>
    <dbReference type="NCBI Taxonomy" id="2259342"/>
    <lineage>
        <taxon>Bacteria</taxon>
        <taxon>Pseudomonadati</taxon>
        <taxon>Pseudomonadota</taxon>
        <taxon>Gammaproteobacteria</taxon>
        <taxon>Alteromonadales</taxon>
        <taxon>Alteromonadaceae</taxon>
        <taxon>Alteromonas/Salinimonas group</taxon>
        <taxon>Alteromonas</taxon>
    </lineage>
</organism>
<keyword evidence="3" id="KW-0456">Lyase</keyword>
<dbReference type="PANTHER" id="PTHR43418:SF2">
    <property type="entry name" value="BIFUNCTIONAL PROTEIN TRPGD"/>
    <property type="match status" value="1"/>
</dbReference>
<dbReference type="AlphaFoldDB" id="A0A3N5Z8F0"/>
<dbReference type="GO" id="GO:0004048">
    <property type="term" value="F:anthranilate phosphoribosyltransferase activity"/>
    <property type="evidence" value="ECO:0007669"/>
    <property type="project" value="TreeGrafter"/>
</dbReference>
<dbReference type="RefSeq" id="WP_124027019.1">
    <property type="nucleotide sequence ID" value="NZ_JBHRSN010000015.1"/>
</dbReference>
<dbReference type="PANTHER" id="PTHR43418">
    <property type="entry name" value="MULTIFUNCTIONAL TRYPTOPHAN BIOSYNTHESIS PROTEIN-RELATED"/>
    <property type="match status" value="1"/>
</dbReference>
<dbReference type="FunFam" id="3.40.50.880:FF:000003">
    <property type="entry name" value="Anthranilate synthase component II"/>
    <property type="match status" value="1"/>
</dbReference>
<dbReference type="GO" id="GO:0002047">
    <property type="term" value="P:phenazine biosynthetic process"/>
    <property type="evidence" value="ECO:0007669"/>
    <property type="project" value="TreeGrafter"/>
</dbReference>
<dbReference type="Proteomes" id="UP000275281">
    <property type="component" value="Unassembled WGS sequence"/>
</dbReference>
<keyword evidence="2" id="KW-0315">Glutamine amidotransferase</keyword>
<evidence type="ECO:0000256" key="1">
    <source>
        <dbReference type="ARBA" id="ARBA00012266"/>
    </source>
</evidence>
<feature type="domain" description="Glutamine amidotransferase" evidence="5">
    <location>
        <begin position="9"/>
        <end position="192"/>
    </location>
</feature>
<dbReference type="SUPFAM" id="SSF52317">
    <property type="entry name" value="Class I glutamine amidotransferase-like"/>
    <property type="match status" value="1"/>
</dbReference>
<evidence type="ECO:0000256" key="3">
    <source>
        <dbReference type="ARBA" id="ARBA00023239"/>
    </source>
</evidence>
<dbReference type="OrthoDB" id="9786812at2"/>
<comment type="catalytic activity">
    <reaction evidence="4">
        <text>chorismate + L-glutamine = anthranilate + pyruvate + L-glutamate + H(+)</text>
        <dbReference type="Rhea" id="RHEA:21732"/>
        <dbReference type="ChEBI" id="CHEBI:15361"/>
        <dbReference type="ChEBI" id="CHEBI:15378"/>
        <dbReference type="ChEBI" id="CHEBI:16567"/>
        <dbReference type="ChEBI" id="CHEBI:29748"/>
        <dbReference type="ChEBI" id="CHEBI:29985"/>
        <dbReference type="ChEBI" id="CHEBI:58359"/>
        <dbReference type="EC" id="4.1.3.27"/>
    </reaction>
</comment>
<gene>
    <name evidence="6" type="ORF">DRW07_06120</name>
</gene>
<name>A0A3N5Z8F0_9ALTE</name>
<dbReference type="EC" id="4.1.3.27" evidence="1"/>
<reference evidence="6 7" key="1">
    <citation type="submission" date="2018-11" db="EMBL/GenBank/DDBJ databases">
        <authorList>
            <person name="Ye M.-Q."/>
            <person name="Du Z.-J."/>
        </authorList>
    </citation>
    <scope>NUCLEOTIDE SEQUENCE [LARGE SCALE GENOMIC DNA]</scope>
    <source>
        <strain evidence="6 7">U0105</strain>
    </source>
</reference>
<sequence>MSKSKAIFLLDNVDSFTYNLVDELQLMDADVTVFRNTLDAQTILKAMHEASLDKNVVLVLSPGPGAPSDAGCMPELLAAVAGRFPVLGICLGHQAIVEHFGGTVSRAPAVMHGKASLLSHDGAGVFANMPQPLPIARYHSLVATHLPECLQVLAEVDDQVMAIWHPTDKMLGFQFHPESILTTAGSQLLADCMQFLTQQQV</sequence>
<evidence type="ECO:0000256" key="2">
    <source>
        <dbReference type="ARBA" id="ARBA00022962"/>
    </source>
</evidence>
<dbReference type="CDD" id="cd01743">
    <property type="entry name" value="GATase1_Anthranilate_Synthase"/>
    <property type="match status" value="1"/>
</dbReference>
<dbReference type="InterPro" id="IPR029062">
    <property type="entry name" value="Class_I_gatase-like"/>
</dbReference>
<dbReference type="EMBL" id="RPOK01000002">
    <property type="protein sequence ID" value="RPJ67114.1"/>
    <property type="molecule type" value="Genomic_DNA"/>
</dbReference>
<keyword evidence="7" id="KW-1185">Reference proteome</keyword>
<evidence type="ECO:0000256" key="4">
    <source>
        <dbReference type="ARBA" id="ARBA00047683"/>
    </source>
</evidence>
<dbReference type="NCBIfam" id="TIGR00566">
    <property type="entry name" value="trpG_papA"/>
    <property type="match status" value="1"/>
</dbReference>
<comment type="caution">
    <text evidence="6">The sequence shown here is derived from an EMBL/GenBank/DDBJ whole genome shotgun (WGS) entry which is preliminary data.</text>
</comment>
<dbReference type="GO" id="GO:0004049">
    <property type="term" value="F:anthranilate synthase activity"/>
    <property type="evidence" value="ECO:0007669"/>
    <property type="project" value="UniProtKB-EC"/>
</dbReference>
<dbReference type="Pfam" id="PF00117">
    <property type="entry name" value="GATase"/>
    <property type="match status" value="1"/>
</dbReference>
<dbReference type="PROSITE" id="PS51273">
    <property type="entry name" value="GATASE_TYPE_1"/>
    <property type="match status" value="1"/>
</dbReference>
<evidence type="ECO:0000313" key="6">
    <source>
        <dbReference type="EMBL" id="RPJ67114.1"/>
    </source>
</evidence>
<dbReference type="PRINTS" id="PR00096">
    <property type="entry name" value="GATASE"/>
</dbReference>